<keyword evidence="3 5" id="KW-0831">Ubiquinone biosynthesis</keyword>
<dbReference type="GO" id="GO:0061542">
    <property type="term" value="F:3-demethylubiquinol 3-O-methyltransferase activity"/>
    <property type="evidence" value="ECO:0007669"/>
    <property type="project" value="UniProtKB-UniRule"/>
</dbReference>
<dbReference type="FunFam" id="3.40.50.150:FF:000028">
    <property type="entry name" value="Ubiquinone biosynthesis O-methyltransferase"/>
    <property type="match status" value="1"/>
</dbReference>
<feature type="binding site" evidence="5">
    <location>
        <position position="80"/>
    </location>
    <ligand>
        <name>S-adenosyl-L-methionine</name>
        <dbReference type="ChEBI" id="CHEBI:59789"/>
    </ligand>
</feature>
<comment type="similarity">
    <text evidence="5">Belongs to the methyltransferase superfamily. UbiG/COQ3 family.</text>
</comment>
<accession>A0A6S6WJS9</accession>
<dbReference type="GO" id="GO:0032259">
    <property type="term" value="P:methylation"/>
    <property type="evidence" value="ECO:0007669"/>
    <property type="project" value="UniProtKB-KW"/>
</dbReference>
<dbReference type="RefSeq" id="WP_173919654.1">
    <property type="nucleotide sequence ID" value="NZ_CADCXY010000001.1"/>
</dbReference>
<dbReference type="AlphaFoldDB" id="A0A6S6WJS9"/>
<keyword evidence="2 5" id="KW-0808">Transferase</keyword>
<dbReference type="EC" id="2.1.1.222" evidence="5"/>
<reference evidence="6 7" key="1">
    <citation type="submission" date="2020-02" db="EMBL/GenBank/DDBJ databases">
        <authorList>
            <person name="Rodrigo-Torres L."/>
            <person name="Arahal R. D."/>
            <person name="Lucena T."/>
        </authorList>
    </citation>
    <scope>NUCLEOTIDE SEQUENCE [LARGE SCALE GENOMIC DNA]</scope>
    <source>
        <strain evidence="6 7">CECT 9734</strain>
    </source>
</reference>
<dbReference type="HAMAP" id="MF_00472">
    <property type="entry name" value="UbiG"/>
    <property type="match status" value="1"/>
</dbReference>
<keyword evidence="1 5" id="KW-0489">Methyltransferase</keyword>
<evidence type="ECO:0000256" key="4">
    <source>
        <dbReference type="ARBA" id="ARBA00022691"/>
    </source>
</evidence>
<dbReference type="PANTHER" id="PTHR43464:SF19">
    <property type="entry name" value="UBIQUINONE BIOSYNTHESIS O-METHYLTRANSFERASE, MITOCHONDRIAL"/>
    <property type="match status" value="1"/>
</dbReference>
<comment type="function">
    <text evidence="5">O-methyltransferase that catalyzes the 2 O-methylation steps in the ubiquinone biosynthetic pathway.</text>
</comment>
<evidence type="ECO:0000256" key="5">
    <source>
        <dbReference type="HAMAP-Rule" id="MF_00472"/>
    </source>
</evidence>
<dbReference type="Pfam" id="PF13489">
    <property type="entry name" value="Methyltransf_23"/>
    <property type="match status" value="1"/>
</dbReference>
<dbReference type="InterPro" id="IPR010233">
    <property type="entry name" value="UbiG_MeTrfase"/>
</dbReference>
<dbReference type="UniPathway" id="UPA00232"/>
<dbReference type="GO" id="GO:0010420">
    <property type="term" value="F:polyprenyldihydroxybenzoate methyltransferase activity"/>
    <property type="evidence" value="ECO:0007669"/>
    <property type="project" value="InterPro"/>
</dbReference>
<evidence type="ECO:0000313" key="6">
    <source>
        <dbReference type="EMBL" id="CAB0150076.1"/>
    </source>
</evidence>
<dbReference type="CDD" id="cd02440">
    <property type="entry name" value="AdoMet_MTases"/>
    <property type="match status" value="1"/>
</dbReference>
<dbReference type="PANTHER" id="PTHR43464">
    <property type="entry name" value="METHYLTRANSFERASE"/>
    <property type="match status" value="1"/>
</dbReference>
<keyword evidence="4 5" id="KW-0949">S-adenosyl-L-methionine</keyword>
<dbReference type="InterPro" id="IPR029063">
    <property type="entry name" value="SAM-dependent_MTases_sf"/>
</dbReference>
<comment type="catalytic activity">
    <reaction evidence="5">
        <text>a 3-demethylubiquinol + S-adenosyl-L-methionine = a ubiquinol + S-adenosyl-L-homocysteine + H(+)</text>
        <dbReference type="Rhea" id="RHEA:44380"/>
        <dbReference type="Rhea" id="RHEA-COMP:9566"/>
        <dbReference type="Rhea" id="RHEA-COMP:10914"/>
        <dbReference type="ChEBI" id="CHEBI:15378"/>
        <dbReference type="ChEBI" id="CHEBI:17976"/>
        <dbReference type="ChEBI" id="CHEBI:57856"/>
        <dbReference type="ChEBI" id="CHEBI:59789"/>
        <dbReference type="ChEBI" id="CHEBI:84422"/>
        <dbReference type="EC" id="2.1.1.64"/>
    </reaction>
</comment>
<evidence type="ECO:0000256" key="2">
    <source>
        <dbReference type="ARBA" id="ARBA00022679"/>
    </source>
</evidence>
<dbReference type="EC" id="2.1.1.64" evidence="5"/>
<sequence length="238" mass="26218">MQQTTNVDPKEIEKFAALASRWWDPEGEFKPLHQINPLRVDFIQRQCDGVFGKKVLDIGCGGGLVTEALARDGANVTGIDLAEQSLQVAKLHALESKLTIDYQCVAAEDFAEQHAASFDVVTCLEMLEHVPDPASIIRAACQLVKPGGTLVVSTLNRNLKSWLLGIVAAEYILRWVPKGTHEHGKFIQPAELLKVTDEMGVHAKAMTGIHYLPWKGFYLDATNVDVNYIVALNKQGSQ</sequence>
<proteinExistence type="inferred from homology"/>
<organism evidence="6 7">
    <name type="scientific">Pseudidiomarina piscicola</name>
    <dbReference type="NCBI Taxonomy" id="2614830"/>
    <lineage>
        <taxon>Bacteria</taxon>
        <taxon>Pseudomonadati</taxon>
        <taxon>Pseudomonadota</taxon>
        <taxon>Gammaproteobacteria</taxon>
        <taxon>Alteromonadales</taxon>
        <taxon>Idiomarinaceae</taxon>
        <taxon>Pseudidiomarina</taxon>
    </lineage>
</organism>
<dbReference type="NCBIfam" id="TIGR01983">
    <property type="entry name" value="UbiG"/>
    <property type="match status" value="1"/>
</dbReference>
<dbReference type="EMBL" id="CADCXY010000001">
    <property type="protein sequence ID" value="CAB0150076.1"/>
    <property type="molecule type" value="Genomic_DNA"/>
</dbReference>
<feature type="binding site" evidence="5">
    <location>
        <position position="39"/>
    </location>
    <ligand>
        <name>S-adenosyl-L-methionine</name>
        <dbReference type="ChEBI" id="CHEBI:59789"/>
    </ligand>
</feature>
<comment type="pathway">
    <text evidence="5">Cofactor biosynthesis; ubiquinone biosynthesis.</text>
</comment>
<keyword evidence="7" id="KW-1185">Reference proteome</keyword>
<dbReference type="SUPFAM" id="SSF53335">
    <property type="entry name" value="S-adenosyl-L-methionine-dependent methyltransferases"/>
    <property type="match status" value="1"/>
</dbReference>
<evidence type="ECO:0000256" key="1">
    <source>
        <dbReference type="ARBA" id="ARBA00022603"/>
    </source>
</evidence>
<comment type="catalytic activity">
    <reaction evidence="5">
        <text>a 3-(all-trans-polyprenyl)benzene-1,2-diol + S-adenosyl-L-methionine = a 2-methoxy-6-(all-trans-polyprenyl)phenol + S-adenosyl-L-homocysteine + H(+)</text>
        <dbReference type="Rhea" id="RHEA:31411"/>
        <dbReference type="Rhea" id="RHEA-COMP:9550"/>
        <dbReference type="Rhea" id="RHEA-COMP:9551"/>
        <dbReference type="ChEBI" id="CHEBI:15378"/>
        <dbReference type="ChEBI" id="CHEBI:57856"/>
        <dbReference type="ChEBI" id="CHEBI:59789"/>
        <dbReference type="ChEBI" id="CHEBI:62729"/>
        <dbReference type="ChEBI" id="CHEBI:62731"/>
        <dbReference type="EC" id="2.1.1.222"/>
    </reaction>
</comment>
<feature type="binding site" evidence="5">
    <location>
        <position position="59"/>
    </location>
    <ligand>
        <name>S-adenosyl-L-methionine</name>
        <dbReference type="ChEBI" id="CHEBI:59789"/>
    </ligand>
</feature>
<evidence type="ECO:0000256" key="3">
    <source>
        <dbReference type="ARBA" id="ARBA00022688"/>
    </source>
</evidence>
<dbReference type="GO" id="GO:0102208">
    <property type="term" value="F:2-polyprenyl-6-hydroxyphenol methylase activity"/>
    <property type="evidence" value="ECO:0007669"/>
    <property type="project" value="UniProtKB-EC"/>
</dbReference>
<name>A0A6S6WJS9_9GAMM</name>
<feature type="binding site" evidence="5">
    <location>
        <position position="124"/>
    </location>
    <ligand>
        <name>S-adenosyl-L-methionine</name>
        <dbReference type="ChEBI" id="CHEBI:59789"/>
    </ligand>
</feature>
<keyword evidence="6" id="KW-0830">Ubiquinone</keyword>
<protein>
    <recommendedName>
        <fullName evidence="5">Ubiquinone biosynthesis O-methyltransferase</fullName>
    </recommendedName>
    <alternativeName>
        <fullName evidence="5">2-polyprenyl-6-hydroxyphenol methylase</fullName>
        <ecNumber evidence="5">2.1.1.222</ecNumber>
    </alternativeName>
    <alternativeName>
        <fullName evidence="5">3-demethylubiquinone 3-O-methyltransferase</fullName>
        <ecNumber evidence="5">2.1.1.64</ecNumber>
    </alternativeName>
</protein>
<gene>
    <name evidence="6" type="primary">ubiG_1</name>
    <name evidence="5" type="synonym">ubiG</name>
    <name evidence="6" type="ORF">PSI9734_00644</name>
</gene>
<dbReference type="Proteomes" id="UP000481517">
    <property type="component" value="Unassembled WGS sequence"/>
</dbReference>
<evidence type="ECO:0000313" key="7">
    <source>
        <dbReference type="Proteomes" id="UP000481517"/>
    </source>
</evidence>
<dbReference type="Gene3D" id="3.40.50.150">
    <property type="entry name" value="Vaccinia Virus protein VP39"/>
    <property type="match status" value="1"/>
</dbReference>